<dbReference type="Proteomes" id="UP000308181">
    <property type="component" value="Unassembled WGS sequence"/>
</dbReference>
<keyword evidence="3" id="KW-1185">Reference proteome</keyword>
<dbReference type="GO" id="GO:0004029">
    <property type="term" value="F:aldehyde dehydrogenase (NAD+) activity"/>
    <property type="evidence" value="ECO:0007669"/>
    <property type="project" value="TreeGrafter"/>
</dbReference>
<evidence type="ECO:0000313" key="3">
    <source>
        <dbReference type="Proteomes" id="UP000308181"/>
    </source>
</evidence>
<dbReference type="RefSeq" id="WP_136824648.1">
    <property type="nucleotide sequence ID" value="NZ_SWBP01000001.1"/>
</dbReference>
<dbReference type="InterPro" id="IPR036291">
    <property type="entry name" value="NAD(P)-bd_dom_sf"/>
</dbReference>
<evidence type="ECO:0000259" key="1">
    <source>
        <dbReference type="Pfam" id="PF01370"/>
    </source>
</evidence>
<dbReference type="EMBL" id="SWBP01000001">
    <property type="protein sequence ID" value="TKC00439.1"/>
    <property type="molecule type" value="Genomic_DNA"/>
</dbReference>
<gene>
    <name evidence="2" type="ORF">FA046_01790</name>
</gene>
<accession>A0A4U1C4Y9</accession>
<dbReference type="GO" id="GO:0005737">
    <property type="term" value="C:cytoplasm"/>
    <property type="evidence" value="ECO:0007669"/>
    <property type="project" value="TreeGrafter"/>
</dbReference>
<sequence>MNITKINKIAVLGCGWLGLPLAKELIEDGYFVKGSTTTISKIAVLAAQHIDPFLVQLNPEIEGDDIQLFLDVDLLIINIPPGRHKGTENNYVTKMANIAKAVTNSPISKIIFISSSSVYPENCTEVAEETAIDEHTPSALSLFQAEEIFRNLKQIKTTVVRMSGLIGPERHPGRFFAGKENIPNGLAPVNLIHLVDCISIIKFIIEEEIWDETINAAAPDHPNKMDFYALASEKYNQSTAQFIAEKQNFKIVSSKKLIDKYGYQFKIPNLMEWLLQTPQS</sequence>
<protein>
    <submittedName>
        <fullName evidence="2">NAD-dependent epimerase/dehydratase family protein</fullName>
    </submittedName>
</protein>
<dbReference type="PANTHER" id="PTHR48079:SF6">
    <property type="entry name" value="NAD(P)-BINDING DOMAIN-CONTAINING PROTEIN-RELATED"/>
    <property type="match status" value="1"/>
</dbReference>
<comment type="caution">
    <text evidence="2">The sequence shown here is derived from an EMBL/GenBank/DDBJ whole genome shotgun (WGS) entry which is preliminary data.</text>
</comment>
<proteinExistence type="predicted"/>
<evidence type="ECO:0000313" key="2">
    <source>
        <dbReference type="EMBL" id="TKC00439.1"/>
    </source>
</evidence>
<dbReference type="InterPro" id="IPR051783">
    <property type="entry name" value="NAD(P)-dependent_oxidoreduct"/>
</dbReference>
<name>A0A4U1C4Y9_9SPHI</name>
<dbReference type="OrthoDB" id="751203at2"/>
<dbReference type="PANTHER" id="PTHR48079">
    <property type="entry name" value="PROTEIN YEEZ"/>
    <property type="match status" value="1"/>
</dbReference>
<dbReference type="Pfam" id="PF01370">
    <property type="entry name" value="Epimerase"/>
    <property type="match status" value="1"/>
</dbReference>
<dbReference type="AlphaFoldDB" id="A0A4U1C4Y9"/>
<reference evidence="2 3" key="1">
    <citation type="submission" date="2019-04" db="EMBL/GenBank/DDBJ databases">
        <title>Pedobacter sp. AR-3-17 sp. nov., isolated from Arctic soil.</title>
        <authorList>
            <person name="Dahal R.H."/>
            <person name="Kim D.-U."/>
        </authorList>
    </citation>
    <scope>NUCLEOTIDE SEQUENCE [LARGE SCALE GENOMIC DNA]</scope>
    <source>
        <strain evidence="2 3">AR-3-17</strain>
    </source>
</reference>
<dbReference type="Gene3D" id="3.40.50.720">
    <property type="entry name" value="NAD(P)-binding Rossmann-like Domain"/>
    <property type="match status" value="1"/>
</dbReference>
<organism evidence="2 3">
    <name type="scientific">Pedobacter cryophilus</name>
    <dbReference type="NCBI Taxonomy" id="2571271"/>
    <lineage>
        <taxon>Bacteria</taxon>
        <taxon>Pseudomonadati</taxon>
        <taxon>Bacteroidota</taxon>
        <taxon>Sphingobacteriia</taxon>
        <taxon>Sphingobacteriales</taxon>
        <taxon>Sphingobacteriaceae</taxon>
        <taxon>Pedobacter</taxon>
    </lineage>
</organism>
<feature type="domain" description="NAD-dependent epimerase/dehydratase" evidence="1">
    <location>
        <begin position="90"/>
        <end position="175"/>
    </location>
</feature>
<dbReference type="InterPro" id="IPR001509">
    <property type="entry name" value="Epimerase_deHydtase"/>
</dbReference>
<dbReference type="SUPFAM" id="SSF51735">
    <property type="entry name" value="NAD(P)-binding Rossmann-fold domains"/>
    <property type="match status" value="1"/>
</dbReference>